<comment type="caution">
    <text evidence="1">The sequence shown here is derived from an EMBL/GenBank/DDBJ whole genome shotgun (WGS) entry which is preliminary data.</text>
</comment>
<sequence>MPDLHNLRGIQGRERMGFFFPDFCFIILASFWGSWGRIPQAVELEPQYFNPRWSCYYRNISSQMVGVEIDSYEIY</sequence>
<accession>A0A1V1PF79</accession>
<organism evidence="1 2">
    <name type="scientific">Candidatus Magnetoglobus multicellularis str. Araruama</name>
    <dbReference type="NCBI Taxonomy" id="890399"/>
    <lineage>
        <taxon>Bacteria</taxon>
        <taxon>Pseudomonadati</taxon>
        <taxon>Thermodesulfobacteriota</taxon>
        <taxon>Desulfobacteria</taxon>
        <taxon>Desulfobacterales</taxon>
        <taxon>Desulfobacteraceae</taxon>
        <taxon>Candidatus Magnetoglobus</taxon>
    </lineage>
</organism>
<gene>
    <name evidence="1" type="ORF">OMM_06945</name>
</gene>
<proteinExistence type="predicted"/>
<dbReference type="AlphaFoldDB" id="A0A1V1PF79"/>
<protein>
    <submittedName>
        <fullName evidence="1">Uncharacterized protein</fullName>
    </submittedName>
</protein>
<dbReference type="EMBL" id="ATBP01000062">
    <property type="protein sequence ID" value="ETR73413.1"/>
    <property type="molecule type" value="Genomic_DNA"/>
</dbReference>
<evidence type="ECO:0000313" key="2">
    <source>
        <dbReference type="Proteomes" id="UP000189670"/>
    </source>
</evidence>
<evidence type="ECO:0000313" key="1">
    <source>
        <dbReference type="EMBL" id="ETR73413.1"/>
    </source>
</evidence>
<reference evidence="2" key="1">
    <citation type="submission" date="2012-11" db="EMBL/GenBank/DDBJ databases">
        <authorList>
            <person name="Lucero-Rivera Y.E."/>
            <person name="Tovar-Ramirez D."/>
        </authorList>
    </citation>
    <scope>NUCLEOTIDE SEQUENCE [LARGE SCALE GENOMIC DNA]</scope>
    <source>
        <strain evidence="2">Araruama</strain>
    </source>
</reference>
<dbReference type="Proteomes" id="UP000189670">
    <property type="component" value="Unassembled WGS sequence"/>
</dbReference>
<name>A0A1V1PF79_9BACT</name>